<dbReference type="NCBIfam" id="NF033536">
    <property type="entry name" value="lasso_PqqD_Bac"/>
    <property type="match status" value="1"/>
</dbReference>
<dbReference type="InterPro" id="IPR008792">
    <property type="entry name" value="PQQD"/>
</dbReference>
<organism evidence="1 2">
    <name type="scientific">Paenibacillus pinisoli</name>
    <dbReference type="NCBI Taxonomy" id="1276110"/>
    <lineage>
        <taxon>Bacteria</taxon>
        <taxon>Bacillati</taxon>
        <taxon>Bacillota</taxon>
        <taxon>Bacilli</taxon>
        <taxon>Bacillales</taxon>
        <taxon>Paenibacillaceae</taxon>
        <taxon>Paenibacillus</taxon>
    </lineage>
</organism>
<keyword evidence="2" id="KW-1185">Reference proteome</keyword>
<sequence>MIAALTLDSCVRQGEEHLASDIEGEKVLLHTGTYAYYNLGDIGGDIWSRLEGAATVRQVVDALMIDYAVERPECERRVLDFLEQLREQGLIRVEA</sequence>
<dbReference type="OrthoDB" id="1495225at2"/>
<dbReference type="AlphaFoldDB" id="A0A3A6PME7"/>
<dbReference type="EMBL" id="QXQB01000006">
    <property type="protein sequence ID" value="RJX37233.1"/>
    <property type="molecule type" value="Genomic_DNA"/>
</dbReference>
<dbReference type="RefSeq" id="WP_120113787.1">
    <property type="nucleotide sequence ID" value="NZ_QXQB01000006.1"/>
</dbReference>
<dbReference type="Gene3D" id="1.10.10.1150">
    <property type="entry name" value="Coenzyme PQQ synthesis protein D (PqqD)"/>
    <property type="match status" value="1"/>
</dbReference>
<reference evidence="1 2" key="1">
    <citation type="submission" date="2018-09" db="EMBL/GenBank/DDBJ databases">
        <title>Paenibacillus aracenensis nov. sp. isolated from a cave in southern Spain.</title>
        <authorList>
            <person name="Jurado V."/>
            <person name="Gutierrez-Patricio S."/>
            <person name="Gonzalez-Pimentel J.L."/>
            <person name="Miller A.Z."/>
            <person name="Laiz L."/>
            <person name="Saiz-Jimenez C."/>
        </authorList>
    </citation>
    <scope>NUCLEOTIDE SEQUENCE [LARGE SCALE GENOMIC DNA]</scope>
    <source>
        <strain evidence="1 2">JCM 19203</strain>
    </source>
</reference>
<protein>
    <submittedName>
        <fullName evidence="1">Lasso peptide biosynthesis PqqD family chaperone</fullName>
    </submittedName>
</protein>
<evidence type="ECO:0000313" key="1">
    <source>
        <dbReference type="EMBL" id="RJX37233.1"/>
    </source>
</evidence>
<name>A0A3A6PME7_9BACL</name>
<dbReference type="Pfam" id="PF05402">
    <property type="entry name" value="PqqD"/>
    <property type="match status" value="1"/>
</dbReference>
<proteinExistence type="predicted"/>
<gene>
    <name evidence="1" type="ORF">D3P09_23015</name>
</gene>
<dbReference type="InterPro" id="IPR041881">
    <property type="entry name" value="PqqD_sf"/>
</dbReference>
<comment type="caution">
    <text evidence="1">The sequence shown here is derived from an EMBL/GenBank/DDBJ whole genome shotgun (WGS) entry which is preliminary data.</text>
</comment>
<accession>A0A3A6PME7</accession>
<dbReference type="Proteomes" id="UP000267798">
    <property type="component" value="Unassembled WGS sequence"/>
</dbReference>
<evidence type="ECO:0000313" key="2">
    <source>
        <dbReference type="Proteomes" id="UP000267798"/>
    </source>
</evidence>